<evidence type="ECO:0000256" key="1">
    <source>
        <dbReference type="SAM" id="MobiDB-lite"/>
    </source>
</evidence>
<dbReference type="EMBL" id="CP045894">
    <property type="protein sequence ID" value="QQP54988.1"/>
    <property type="molecule type" value="Genomic_DNA"/>
</dbReference>
<proteinExistence type="predicted"/>
<keyword evidence="3" id="KW-1185">Reference proteome</keyword>
<accession>A0A7T8KFI8</accession>
<organism evidence="2 3">
    <name type="scientific">Caligus rogercresseyi</name>
    <name type="common">Sea louse</name>
    <dbReference type="NCBI Taxonomy" id="217165"/>
    <lineage>
        <taxon>Eukaryota</taxon>
        <taxon>Metazoa</taxon>
        <taxon>Ecdysozoa</taxon>
        <taxon>Arthropoda</taxon>
        <taxon>Crustacea</taxon>
        <taxon>Multicrustacea</taxon>
        <taxon>Hexanauplia</taxon>
        <taxon>Copepoda</taxon>
        <taxon>Siphonostomatoida</taxon>
        <taxon>Caligidae</taxon>
        <taxon>Caligus</taxon>
    </lineage>
</organism>
<gene>
    <name evidence="2" type="ORF">FKW44_008012</name>
</gene>
<reference evidence="3" key="1">
    <citation type="submission" date="2021-01" db="EMBL/GenBank/DDBJ databases">
        <title>Caligus Genome Assembly.</title>
        <authorList>
            <person name="Gallardo-Escarate C."/>
        </authorList>
    </citation>
    <scope>NUCLEOTIDE SEQUENCE [LARGE SCALE GENOMIC DNA]</scope>
</reference>
<sequence length="225" mass="26415">MSGKQIKPPPFMHHPSQGPAPHRTASLFGLWHPAHWGQRRSRQDQLLPPAPVPLVSKRVCSRWDDRSGRLHLSKLSREERRELFALRVQTQEDEKKRRELLLEHHRNKCFYLNLPAEKTPLFPHYPSFVFNPEDGNWYQMPEPYPKVIVSWGYADMATDLPPEAYREGDEPLPDRGLLYPPGIVPVSYLYGIPLTTPEDYYRQQQAILQQTRLHRPYSDRTNHQP</sequence>
<name>A0A7T8KFI8_CALRO</name>
<evidence type="ECO:0000313" key="2">
    <source>
        <dbReference type="EMBL" id="QQP54988.1"/>
    </source>
</evidence>
<evidence type="ECO:0000313" key="3">
    <source>
        <dbReference type="Proteomes" id="UP000595437"/>
    </source>
</evidence>
<protein>
    <submittedName>
        <fullName evidence="2">Uncharacterized protein</fullName>
    </submittedName>
</protein>
<dbReference type="Proteomes" id="UP000595437">
    <property type="component" value="Chromosome 5"/>
</dbReference>
<dbReference type="AlphaFoldDB" id="A0A7T8KFI8"/>
<feature type="region of interest" description="Disordered" evidence="1">
    <location>
        <begin position="1"/>
        <end position="23"/>
    </location>
</feature>